<keyword evidence="3" id="KW-0998">Cell outer membrane</keyword>
<evidence type="ECO:0000259" key="6">
    <source>
        <dbReference type="Pfam" id="PF00593"/>
    </source>
</evidence>
<gene>
    <name evidence="8" type="ORF">EAH84_09580</name>
</gene>
<keyword evidence="5" id="KW-0732">Signal</keyword>
<keyword evidence="2 4" id="KW-0472">Membrane</keyword>
<organism evidence="8 9">
    <name type="scientific">Sphingomonas oligophenolica</name>
    <dbReference type="NCBI Taxonomy" id="301154"/>
    <lineage>
        <taxon>Bacteria</taxon>
        <taxon>Pseudomonadati</taxon>
        <taxon>Pseudomonadota</taxon>
        <taxon>Alphaproteobacteria</taxon>
        <taxon>Sphingomonadales</taxon>
        <taxon>Sphingomonadaceae</taxon>
        <taxon>Sphingomonas</taxon>
    </lineage>
</organism>
<evidence type="ECO:0000313" key="8">
    <source>
        <dbReference type="EMBL" id="TPG12483.1"/>
    </source>
</evidence>
<evidence type="ECO:0000256" key="5">
    <source>
        <dbReference type="SAM" id="SignalP"/>
    </source>
</evidence>
<evidence type="ECO:0000256" key="2">
    <source>
        <dbReference type="ARBA" id="ARBA00023136"/>
    </source>
</evidence>
<dbReference type="InterPro" id="IPR000531">
    <property type="entry name" value="Beta-barrel_TonB"/>
</dbReference>
<evidence type="ECO:0000256" key="3">
    <source>
        <dbReference type="ARBA" id="ARBA00023237"/>
    </source>
</evidence>
<dbReference type="PANTHER" id="PTHR40980:SF5">
    <property type="entry name" value="TONB-DEPENDENT RECEPTOR"/>
    <property type="match status" value="1"/>
</dbReference>
<dbReference type="InterPro" id="IPR036942">
    <property type="entry name" value="Beta-barrel_TonB_sf"/>
</dbReference>
<evidence type="ECO:0000313" key="9">
    <source>
        <dbReference type="Proteomes" id="UP000318413"/>
    </source>
</evidence>
<reference evidence="8 9" key="1">
    <citation type="journal article" date="2019" name="Environ. Microbiol.">
        <title>Species interactions and distinct microbial communities in high Arctic permafrost affected cryosols are associated with the CH4 and CO2 gas fluxes.</title>
        <authorList>
            <person name="Altshuler I."/>
            <person name="Hamel J."/>
            <person name="Turney S."/>
            <person name="Magnuson E."/>
            <person name="Levesque R."/>
            <person name="Greer C."/>
            <person name="Whyte L.G."/>
        </authorList>
    </citation>
    <scope>NUCLEOTIDE SEQUENCE [LARGE SCALE GENOMIC DNA]</scope>
    <source>
        <strain evidence="8 9">S5.1</strain>
    </source>
</reference>
<feature type="signal peptide" evidence="5">
    <location>
        <begin position="1"/>
        <end position="25"/>
    </location>
</feature>
<comment type="caution">
    <text evidence="8">The sequence shown here is derived from an EMBL/GenBank/DDBJ whole genome shotgun (WGS) entry which is preliminary data.</text>
</comment>
<name>A0A502CI37_9SPHN</name>
<feature type="domain" description="TonB-dependent receptor-like beta-barrel" evidence="6">
    <location>
        <begin position="422"/>
        <end position="852"/>
    </location>
</feature>
<accession>A0A502CI37</accession>
<dbReference type="GO" id="GO:0009279">
    <property type="term" value="C:cell outer membrane"/>
    <property type="evidence" value="ECO:0007669"/>
    <property type="project" value="UniProtKB-SubCell"/>
</dbReference>
<dbReference type="EMBL" id="RCZK01000006">
    <property type="protein sequence ID" value="TPG12483.1"/>
    <property type="molecule type" value="Genomic_DNA"/>
</dbReference>
<sequence length="907" mass="98172">MSRLSQVASLLLLSSALMVPSVAVAQSSSSSPVPPTGDQVQAGAQTVTPGQITTPAETTIEEQEVPDVSIPGGGGDIVVVGQRNTNVARSTAQVVSILSSADIARTGEGDIAGALGRITGLSVVGNGFVYVRGLGDRYSSALLNGSPLPSPEPLRRVVPLDLFPSSIIASSLVQKSYSVNFPGEFGGGLINLTTKSAPKEPFLSVGGSFGIDTETTGRLGYTYYGTKSDWTGFGNGVRRVPPLLQSFFDSGKRISDPGVDQQAIASQLITGNNSLIQRNNQIPANAAALLSGGASFDAGGATLGVIATAGYSNKWRTRDIIQQTANALDLSSTNRDFRRVVTDDRIVVNGLLGLSAEFGRNKVRATGLYIRDTLKQARLGLGSLNSDSPGVSFLEQDSVWFARQLIDGQLVGEFHLSDALSLDVRGGYANSQRDAPDEISFTYARSNKSADPYGQYFLDTLNVGGNAGTASIAFSKLNEDLWSGGADLSYKLFPDLTLTFGYAYSDTNRRTDRRSFLFQGNSNVPLGVSLFRPDFLLQSSVINAFGIGLVNNEGGNPSYRAKLRNHAGYAQFQAQITDALSVNGGVRYETAKQTVAPIQVFTVNPTLPPATNLNRDYFLPALTLTYQLNPEMQFRLSGSKTIARPQFRELVFQTYYDPETNASFRGNPQLTDSQLYNAEARYEYYFARDQRISLAGFFKRIDHPIETYASFDGNNVTTSFANAPRANLYGAEVETQKYFDLSSLPGEFFASRRAVVVANYTYTHSRIKVGPDDPVAAFPLSVTLANQLFRDGTPLTGQSNHIANIELGLEDQDNLSQQTLLLSYASMRTTRRGPSGQPDIREQPGFHLDFIAREGVEFEGVPAEIKFEVRNITGTKYQEYQQSGDNRIYYNLYNVGTTATLGVAVNF</sequence>
<evidence type="ECO:0000256" key="1">
    <source>
        <dbReference type="ARBA" id="ARBA00004442"/>
    </source>
</evidence>
<dbReference type="AlphaFoldDB" id="A0A502CI37"/>
<dbReference type="Gene3D" id="2.170.130.10">
    <property type="entry name" value="TonB-dependent receptor, plug domain"/>
    <property type="match status" value="1"/>
</dbReference>
<comment type="similarity">
    <text evidence="4">Belongs to the TonB-dependent receptor family.</text>
</comment>
<feature type="domain" description="TonB-dependent receptor plug" evidence="7">
    <location>
        <begin position="89"/>
        <end position="182"/>
    </location>
</feature>
<evidence type="ECO:0000259" key="7">
    <source>
        <dbReference type="Pfam" id="PF07715"/>
    </source>
</evidence>
<dbReference type="Gene3D" id="2.40.170.20">
    <property type="entry name" value="TonB-dependent receptor, beta-barrel domain"/>
    <property type="match status" value="1"/>
</dbReference>
<dbReference type="RefSeq" id="WP_140871237.1">
    <property type="nucleotide sequence ID" value="NZ_RCZK01000006.1"/>
</dbReference>
<feature type="chain" id="PRO_5021194847" evidence="5">
    <location>
        <begin position="26"/>
        <end position="907"/>
    </location>
</feature>
<dbReference type="Pfam" id="PF07715">
    <property type="entry name" value="Plug"/>
    <property type="match status" value="1"/>
</dbReference>
<dbReference type="InterPro" id="IPR012910">
    <property type="entry name" value="Plug_dom"/>
</dbReference>
<dbReference type="PANTHER" id="PTHR40980">
    <property type="entry name" value="PLUG DOMAIN-CONTAINING PROTEIN"/>
    <property type="match status" value="1"/>
</dbReference>
<dbReference type="OrthoDB" id="9768470at2"/>
<protein>
    <submittedName>
        <fullName evidence="8">TonB-dependent receptor</fullName>
    </submittedName>
</protein>
<dbReference type="Pfam" id="PF00593">
    <property type="entry name" value="TonB_dep_Rec_b-barrel"/>
    <property type="match status" value="1"/>
</dbReference>
<keyword evidence="8" id="KW-0675">Receptor</keyword>
<evidence type="ECO:0000256" key="4">
    <source>
        <dbReference type="RuleBase" id="RU003357"/>
    </source>
</evidence>
<keyword evidence="4" id="KW-0798">TonB box</keyword>
<keyword evidence="9" id="KW-1185">Reference proteome</keyword>
<proteinExistence type="inferred from homology"/>
<dbReference type="Proteomes" id="UP000318413">
    <property type="component" value="Unassembled WGS sequence"/>
</dbReference>
<dbReference type="InterPro" id="IPR037066">
    <property type="entry name" value="Plug_dom_sf"/>
</dbReference>
<comment type="subcellular location">
    <subcellularLocation>
        <location evidence="1 4">Cell outer membrane</location>
    </subcellularLocation>
</comment>
<dbReference type="SUPFAM" id="SSF56935">
    <property type="entry name" value="Porins"/>
    <property type="match status" value="1"/>
</dbReference>